<dbReference type="Gene3D" id="3.20.170.20">
    <property type="entry name" value="Protein of unknown function DUF952"/>
    <property type="match status" value="1"/>
</dbReference>
<dbReference type="SUPFAM" id="SSF56399">
    <property type="entry name" value="ADP-ribosylation"/>
    <property type="match status" value="1"/>
</dbReference>
<dbReference type="AlphaFoldDB" id="A0A2R6NUW0"/>
<dbReference type="PANTHER" id="PTHR34129:SF1">
    <property type="entry name" value="DUF952 DOMAIN-CONTAINING PROTEIN"/>
    <property type="match status" value="1"/>
</dbReference>
<protein>
    <recommendedName>
        <fullName evidence="3">DUF952 domain-containing protein</fullName>
    </recommendedName>
</protein>
<name>A0A2R6NUW0_9APHY</name>
<sequence>MSTRSDSTPTNLKPTYLYKLIPHTAPPPSPLPLSLPTSALDRSSGFVHLSTAAQVPGTLRFFFSDHPHVYLARIPYERVEGDVRWEDPKAEVCGVRGGEGVFPHLYNERVALGAGEIESVVRWESGVDGWEEAVRKGQDWLVY</sequence>
<dbReference type="Pfam" id="PF06108">
    <property type="entry name" value="DUF952"/>
    <property type="match status" value="1"/>
</dbReference>
<evidence type="ECO:0000313" key="2">
    <source>
        <dbReference type="Proteomes" id="UP000186601"/>
    </source>
</evidence>
<proteinExistence type="predicted"/>
<evidence type="ECO:0008006" key="3">
    <source>
        <dbReference type="Google" id="ProtNLM"/>
    </source>
</evidence>
<dbReference type="OrthoDB" id="3335358at2759"/>
<gene>
    <name evidence="1" type="ORF">PHLCEN_2v8018</name>
</gene>
<organism evidence="1 2">
    <name type="scientific">Hermanssonia centrifuga</name>
    <dbReference type="NCBI Taxonomy" id="98765"/>
    <lineage>
        <taxon>Eukaryota</taxon>
        <taxon>Fungi</taxon>
        <taxon>Dikarya</taxon>
        <taxon>Basidiomycota</taxon>
        <taxon>Agaricomycotina</taxon>
        <taxon>Agaricomycetes</taxon>
        <taxon>Polyporales</taxon>
        <taxon>Meruliaceae</taxon>
        <taxon>Hermanssonia</taxon>
    </lineage>
</organism>
<keyword evidence="2" id="KW-1185">Reference proteome</keyword>
<reference evidence="1 2" key="1">
    <citation type="submission" date="2018-02" db="EMBL/GenBank/DDBJ databases">
        <title>Genome sequence of the basidiomycete white-rot fungus Phlebia centrifuga.</title>
        <authorList>
            <person name="Granchi Z."/>
            <person name="Peng M."/>
            <person name="de Vries R.P."/>
            <person name="Hilden K."/>
            <person name="Makela M.R."/>
            <person name="Grigoriev I."/>
            <person name="Riley R."/>
        </authorList>
    </citation>
    <scope>NUCLEOTIDE SEQUENCE [LARGE SCALE GENOMIC DNA]</scope>
    <source>
        <strain evidence="1 2">FBCC195</strain>
    </source>
</reference>
<dbReference type="InterPro" id="IPR009297">
    <property type="entry name" value="DUF952"/>
</dbReference>
<evidence type="ECO:0000313" key="1">
    <source>
        <dbReference type="EMBL" id="PSR77189.1"/>
    </source>
</evidence>
<comment type="caution">
    <text evidence="1">The sequence shown here is derived from an EMBL/GenBank/DDBJ whole genome shotgun (WGS) entry which is preliminary data.</text>
</comment>
<dbReference type="EMBL" id="MLYV02000809">
    <property type="protein sequence ID" value="PSR77189.1"/>
    <property type="molecule type" value="Genomic_DNA"/>
</dbReference>
<accession>A0A2R6NUW0</accession>
<dbReference type="Proteomes" id="UP000186601">
    <property type="component" value="Unassembled WGS sequence"/>
</dbReference>
<dbReference type="STRING" id="98765.A0A2R6NUW0"/>
<dbReference type="PANTHER" id="PTHR34129">
    <property type="entry name" value="BLR1139 PROTEIN"/>
    <property type="match status" value="1"/>
</dbReference>